<protein>
    <submittedName>
        <fullName evidence="1">Putative ovule protein</fullName>
    </submittedName>
</protein>
<feature type="non-terminal residue" evidence="1">
    <location>
        <position position="63"/>
    </location>
</feature>
<accession>A0A0V0GV21</accession>
<evidence type="ECO:0000313" key="1">
    <source>
        <dbReference type="EMBL" id="JAP11770.1"/>
    </source>
</evidence>
<name>A0A0V0GV21_SOLCH</name>
<organism evidence="1">
    <name type="scientific">Solanum chacoense</name>
    <name type="common">Chaco potato</name>
    <dbReference type="NCBI Taxonomy" id="4108"/>
    <lineage>
        <taxon>Eukaryota</taxon>
        <taxon>Viridiplantae</taxon>
        <taxon>Streptophyta</taxon>
        <taxon>Embryophyta</taxon>
        <taxon>Tracheophyta</taxon>
        <taxon>Spermatophyta</taxon>
        <taxon>Magnoliopsida</taxon>
        <taxon>eudicotyledons</taxon>
        <taxon>Gunneridae</taxon>
        <taxon>Pentapetalae</taxon>
        <taxon>asterids</taxon>
        <taxon>lamiids</taxon>
        <taxon>Solanales</taxon>
        <taxon>Solanaceae</taxon>
        <taxon>Solanoideae</taxon>
        <taxon>Solaneae</taxon>
        <taxon>Solanum</taxon>
    </lineage>
</organism>
<dbReference type="AlphaFoldDB" id="A0A0V0GV21"/>
<reference evidence="1" key="1">
    <citation type="submission" date="2015-12" db="EMBL/GenBank/DDBJ databases">
        <title>Gene expression during late stages of embryo sac development: a critical building block for successful pollen-pistil interactions.</title>
        <authorList>
            <person name="Liu Y."/>
            <person name="Joly V."/>
            <person name="Sabar M."/>
            <person name="Matton D.P."/>
        </authorList>
    </citation>
    <scope>NUCLEOTIDE SEQUENCE</scope>
</reference>
<proteinExistence type="predicted"/>
<dbReference type="EMBL" id="GEDG01030724">
    <property type="protein sequence ID" value="JAP11770.1"/>
    <property type="molecule type" value="Transcribed_RNA"/>
</dbReference>
<sequence length="63" mass="7339">MSSLLFSHGLRASTILVETQMDSATERRYRNTCHLADQYFICSLFLCFNNVSSLRQLVSFIFR</sequence>